<name>F6B5A0_DESCC</name>
<dbReference type="Pfam" id="PF10719">
    <property type="entry name" value="ComFB"/>
    <property type="match status" value="1"/>
</dbReference>
<protein>
    <submittedName>
        <fullName evidence="1">Late competence development protein ComFB</fullName>
    </submittedName>
</protein>
<dbReference type="InterPro" id="IPR019657">
    <property type="entry name" value="ComFB"/>
</dbReference>
<dbReference type="STRING" id="868595.Desca_1362"/>
<sequence>MIRNYIELTVEETVDDVIQKYKEKNPNTCTCARCRLDTMAIALNNLPTRYVVTNEGEIYTKVAMDLVGGRAQIVAAILNAIKIVQSNPRH</sequence>
<dbReference type="EMBL" id="CP002736">
    <property type="protein sequence ID" value="AEF94221.1"/>
    <property type="molecule type" value="Genomic_DNA"/>
</dbReference>
<gene>
    <name evidence="1" type="ordered locus">Desca_1362</name>
</gene>
<organism evidence="1 2">
    <name type="scientific">Desulfotomaculum nigrificans (strain DSM 14880 / VKM B-2319 / CO-1-SRB)</name>
    <name type="common">Desulfotomaculum carboxydivorans</name>
    <dbReference type="NCBI Taxonomy" id="868595"/>
    <lineage>
        <taxon>Bacteria</taxon>
        <taxon>Bacillati</taxon>
        <taxon>Bacillota</taxon>
        <taxon>Clostridia</taxon>
        <taxon>Eubacteriales</taxon>
        <taxon>Desulfotomaculaceae</taxon>
        <taxon>Desulfotomaculum</taxon>
    </lineage>
</organism>
<reference evidence="1 2" key="1">
    <citation type="submission" date="2011-05" db="EMBL/GenBank/DDBJ databases">
        <title>Complete sequence of Desulfotomaculum carboxydivorans CO-1-SRB.</title>
        <authorList>
            <consortium name="US DOE Joint Genome Institute"/>
            <person name="Lucas S."/>
            <person name="Han J."/>
            <person name="Lapidus A."/>
            <person name="Cheng J.-F."/>
            <person name="Goodwin L."/>
            <person name="Pitluck S."/>
            <person name="Peters L."/>
            <person name="Mikhailova N."/>
            <person name="Lu M."/>
            <person name="Han C."/>
            <person name="Tapia R."/>
            <person name="Land M."/>
            <person name="Hauser L."/>
            <person name="Kyrpides N."/>
            <person name="Ivanova N."/>
            <person name="Pagani I."/>
            <person name="Stams A."/>
            <person name="Plugge C."/>
            <person name="Muyzer G."/>
            <person name="Kuever J."/>
            <person name="Parshina S."/>
            <person name="Ivanova A."/>
            <person name="Nazina T."/>
            <person name="Woyke T."/>
        </authorList>
    </citation>
    <scope>NUCLEOTIDE SEQUENCE [LARGE SCALE GENOMIC DNA]</scope>
    <source>
        <strain evidence="2">DSM 14880 / VKM B-2319 / CO-1-SRB</strain>
    </source>
</reference>
<dbReference type="Proteomes" id="UP000009226">
    <property type="component" value="Chromosome"/>
</dbReference>
<dbReference type="HOGENOM" id="CLU_170941_0_0_9"/>
<dbReference type="KEGG" id="dca:Desca_1362"/>
<dbReference type="AlphaFoldDB" id="F6B5A0"/>
<keyword evidence="2" id="KW-1185">Reference proteome</keyword>
<dbReference type="eggNOG" id="ENOG5032ZR4">
    <property type="taxonomic scope" value="Bacteria"/>
</dbReference>
<proteinExistence type="predicted"/>
<evidence type="ECO:0000313" key="2">
    <source>
        <dbReference type="Proteomes" id="UP000009226"/>
    </source>
</evidence>
<dbReference type="RefSeq" id="WP_003540915.1">
    <property type="nucleotide sequence ID" value="NC_015565.1"/>
</dbReference>
<accession>F6B5A0</accession>
<evidence type="ECO:0000313" key="1">
    <source>
        <dbReference type="EMBL" id="AEF94221.1"/>
    </source>
</evidence>